<dbReference type="GO" id="GO:0003700">
    <property type="term" value="F:DNA-binding transcription factor activity"/>
    <property type="evidence" value="ECO:0007669"/>
    <property type="project" value="InterPro"/>
</dbReference>
<evidence type="ECO:0000256" key="2">
    <source>
        <dbReference type="ARBA" id="ARBA00022491"/>
    </source>
</evidence>
<dbReference type="PANTHER" id="PTHR30363:SF4">
    <property type="entry name" value="GLYCEROL-3-PHOSPHATE REGULON REPRESSOR"/>
    <property type="match status" value="1"/>
</dbReference>
<dbReference type="STRING" id="1423724.FC32_GL001908"/>
<dbReference type="Gene3D" id="1.10.10.10">
    <property type="entry name" value="Winged helix-like DNA-binding domain superfamily/Winged helix DNA-binding domain"/>
    <property type="match status" value="1"/>
</dbReference>
<dbReference type="AlphaFoldDB" id="A0A0R1U139"/>
<proteinExistence type="predicted"/>
<dbReference type="Pfam" id="PF08220">
    <property type="entry name" value="HTH_DeoR"/>
    <property type="match status" value="1"/>
</dbReference>
<sequence>MVSFEVNKNERIKLMLKKERLLKIVEIVEQKEIVTVGELIEALNVSDMTIRRDLDELDKSGKLIRLHGGAQRLENSGEIELSRNQKKELHLAEKREVAKLAAAKIKAGDTIYIGAGTTLELIVDYVEQPDSLRVVTNSLPVFEAWQKTNAELILVGGNYRKHSGEFIGSLTIKVLEDLKFTKAFVGVNGVNNDSMMSANAEEGQAEALGLNNAQEKIVVMDKYKFNRNDFYNFYSLYNVDVLLTNSSVSPDTLEHYQTYTKIEK</sequence>
<dbReference type="InterPro" id="IPR050313">
    <property type="entry name" value="Carb_Metab_HTH_regulators"/>
</dbReference>
<comment type="function">
    <text evidence="6">Repressor of the lactose catabolism operon. Galactose-6-phosphate is the inducer.</text>
</comment>
<keyword evidence="2" id="KW-0678">Repressor</keyword>
<dbReference type="InterPro" id="IPR036390">
    <property type="entry name" value="WH_DNA-bd_sf"/>
</dbReference>
<keyword evidence="4" id="KW-0238">DNA-binding</keyword>
<dbReference type="GO" id="GO:0003677">
    <property type="term" value="F:DNA binding"/>
    <property type="evidence" value="ECO:0007669"/>
    <property type="project" value="UniProtKB-KW"/>
</dbReference>
<keyword evidence="9" id="KW-1185">Reference proteome</keyword>
<evidence type="ECO:0000256" key="3">
    <source>
        <dbReference type="ARBA" id="ARBA00023015"/>
    </source>
</evidence>
<evidence type="ECO:0000259" key="7">
    <source>
        <dbReference type="PROSITE" id="PS51000"/>
    </source>
</evidence>
<dbReference type="Pfam" id="PF00455">
    <property type="entry name" value="DeoRC"/>
    <property type="match status" value="1"/>
</dbReference>
<dbReference type="InterPro" id="IPR037171">
    <property type="entry name" value="NagB/RpiA_transferase-like"/>
</dbReference>
<evidence type="ECO:0000313" key="8">
    <source>
        <dbReference type="EMBL" id="KRL86196.1"/>
    </source>
</evidence>
<dbReference type="eggNOG" id="COG1349">
    <property type="taxonomic scope" value="Bacteria"/>
</dbReference>
<dbReference type="InterPro" id="IPR001034">
    <property type="entry name" value="DeoR_HTH"/>
</dbReference>
<dbReference type="SUPFAM" id="SSF46785">
    <property type="entry name" value="Winged helix' DNA-binding domain"/>
    <property type="match status" value="1"/>
</dbReference>
<dbReference type="InterPro" id="IPR014036">
    <property type="entry name" value="DeoR-like_C"/>
</dbReference>
<dbReference type="PROSITE" id="PS51000">
    <property type="entry name" value="HTH_DEOR_2"/>
    <property type="match status" value="1"/>
</dbReference>
<evidence type="ECO:0000256" key="4">
    <source>
        <dbReference type="ARBA" id="ARBA00023125"/>
    </source>
</evidence>
<dbReference type="EMBL" id="AZFT01000030">
    <property type="protein sequence ID" value="KRL86196.1"/>
    <property type="molecule type" value="Genomic_DNA"/>
</dbReference>
<evidence type="ECO:0000313" key="9">
    <source>
        <dbReference type="Proteomes" id="UP000051324"/>
    </source>
</evidence>
<dbReference type="InterPro" id="IPR018356">
    <property type="entry name" value="Tscrpt_reg_HTH_DeoR_CS"/>
</dbReference>
<feature type="domain" description="HTH deoR-type" evidence="7">
    <location>
        <begin position="17"/>
        <end position="72"/>
    </location>
</feature>
<dbReference type="InterPro" id="IPR036388">
    <property type="entry name" value="WH-like_DNA-bd_sf"/>
</dbReference>
<dbReference type="PANTHER" id="PTHR30363">
    <property type="entry name" value="HTH-TYPE TRANSCRIPTIONAL REGULATOR SRLR-RELATED"/>
    <property type="match status" value="1"/>
</dbReference>
<dbReference type="Gene3D" id="3.40.50.1360">
    <property type="match status" value="1"/>
</dbReference>
<name>A0A0R1U139_9LACO</name>
<dbReference type="GO" id="GO:0016740">
    <property type="term" value="F:transferase activity"/>
    <property type="evidence" value="ECO:0007669"/>
    <property type="project" value="UniProtKB-KW"/>
</dbReference>
<dbReference type="PRINTS" id="PR00037">
    <property type="entry name" value="HTHLACR"/>
</dbReference>
<comment type="caution">
    <text evidence="8">The sequence shown here is derived from an EMBL/GenBank/DDBJ whole genome shotgun (WGS) entry which is preliminary data.</text>
</comment>
<dbReference type="Proteomes" id="UP000051324">
    <property type="component" value="Unassembled WGS sequence"/>
</dbReference>
<organism evidence="8 9">
    <name type="scientific">Ligilactobacillus apodemi DSM 16634 = JCM 16172</name>
    <dbReference type="NCBI Taxonomy" id="1423724"/>
    <lineage>
        <taxon>Bacteria</taxon>
        <taxon>Bacillati</taxon>
        <taxon>Bacillota</taxon>
        <taxon>Bacilli</taxon>
        <taxon>Lactobacillales</taxon>
        <taxon>Lactobacillaceae</taxon>
        <taxon>Ligilactobacillus</taxon>
    </lineage>
</organism>
<evidence type="ECO:0000256" key="5">
    <source>
        <dbReference type="ARBA" id="ARBA00023163"/>
    </source>
</evidence>
<protein>
    <recommendedName>
        <fullName evidence="1">Lactose phosphotransferase system repressor</fullName>
    </recommendedName>
</protein>
<evidence type="ECO:0000256" key="6">
    <source>
        <dbReference type="ARBA" id="ARBA00024937"/>
    </source>
</evidence>
<gene>
    <name evidence="8" type="ORF">FC32_GL001908</name>
</gene>
<dbReference type="SUPFAM" id="SSF100950">
    <property type="entry name" value="NagB/RpiA/CoA transferase-like"/>
    <property type="match status" value="1"/>
</dbReference>
<keyword evidence="3" id="KW-0805">Transcription regulation</keyword>
<keyword evidence="5" id="KW-0804">Transcription</keyword>
<dbReference type="PATRIC" id="fig|1423724.4.peg.1992"/>
<accession>A0A0R1U139</accession>
<evidence type="ECO:0000256" key="1">
    <source>
        <dbReference type="ARBA" id="ARBA00021390"/>
    </source>
</evidence>
<dbReference type="SMART" id="SM00420">
    <property type="entry name" value="HTH_DEOR"/>
    <property type="match status" value="1"/>
</dbReference>
<keyword evidence="8" id="KW-0808">Transferase</keyword>
<reference evidence="8 9" key="1">
    <citation type="journal article" date="2015" name="Genome Announc.">
        <title>Expanding the biotechnology potential of lactobacilli through comparative genomics of 213 strains and associated genera.</title>
        <authorList>
            <person name="Sun Z."/>
            <person name="Harris H.M."/>
            <person name="McCann A."/>
            <person name="Guo C."/>
            <person name="Argimon S."/>
            <person name="Zhang W."/>
            <person name="Yang X."/>
            <person name="Jeffery I.B."/>
            <person name="Cooney J.C."/>
            <person name="Kagawa T.F."/>
            <person name="Liu W."/>
            <person name="Song Y."/>
            <person name="Salvetti E."/>
            <person name="Wrobel A."/>
            <person name="Rasinkangas P."/>
            <person name="Parkhill J."/>
            <person name="Rea M.C."/>
            <person name="O'Sullivan O."/>
            <person name="Ritari J."/>
            <person name="Douillard F.P."/>
            <person name="Paul Ross R."/>
            <person name="Yang R."/>
            <person name="Briner A.E."/>
            <person name="Felis G.E."/>
            <person name="de Vos W.M."/>
            <person name="Barrangou R."/>
            <person name="Klaenhammer T.R."/>
            <person name="Caufield P.W."/>
            <person name="Cui Y."/>
            <person name="Zhang H."/>
            <person name="O'Toole P.W."/>
        </authorList>
    </citation>
    <scope>NUCLEOTIDE SEQUENCE [LARGE SCALE GENOMIC DNA]</scope>
    <source>
        <strain evidence="8 9">DSM 16634</strain>
    </source>
</reference>
<dbReference type="PROSITE" id="PS00894">
    <property type="entry name" value="HTH_DEOR_1"/>
    <property type="match status" value="1"/>
</dbReference>
<dbReference type="SMART" id="SM01134">
    <property type="entry name" value="DeoRC"/>
    <property type="match status" value="1"/>
</dbReference>